<dbReference type="Proteomes" id="UP001066276">
    <property type="component" value="Chromosome 4_2"/>
</dbReference>
<sequence>MHCKALVQSPTPLLQLLLSFFLRGSPGLSNSAPRREQREVKRLPRRTPLAASAHTLESDVRFQHRSSATFVGVRAFPSSFTSPAVVLVILQSRRYTARKLCSSSLRYFQSGILLPDTGATASQRTASHPSESSRTGSLAARHVPPQNTSICFLNTCLITKIQKYLSIDVCQ</sequence>
<feature type="signal peptide" evidence="2">
    <location>
        <begin position="1"/>
        <end position="27"/>
    </location>
</feature>
<dbReference type="EMBL" id="JANPWB010000008">
    <property type="protein sequence ID" value="KAJ1163711.1"/>
    <property type="molecule type" value="Genomic_DNA"/>
</dbReference>
<feature type="chain" id="PRO_5043395286" description="Secreted protein" evidence="2">
    <location>
        <begin position="28"/>
        <end position="171"/>
    </location>
</feature>
<reference evidence="3" key="1">
    <citation type="journal article" date="2022" name="bioRxiv">
        <title>Sequencing and chromosome-scale assembly of the giantPleurodeles waltlgenome.</title>
        <authorList>
            <person name="Brown T."/>
            <person name="Elewa A."/>
            <person name="Iarovenko S."/>
            <person name="Subramanian E."/>
            <person name="Araus A.J."/>
            <person name="Petzold A."/>
            <person name="Susuki M."/>
            <person name="Suzuki K.-i.T."/>
            <person name="Hayashi T."/>
            <person name="Toyoda A."/>
            <person name="Oliveira C."/>
            <person name="Osipova E."/>
            <person name="Leigh N.D."/>
            <person name="Simon A."/>
            <person name="Yun M.H."/>
        </authorList>
    </citation>
    <scope>NUCLEOTIDE SEQUENCE</scope>
    <source>
        <strain evidence="3">20211129_DDA</strain>
        <tissue evidence="3">Liver</tissue>
    </source>
</reference>
<evidence type="ECO:0000256" key="1">
    <source>
        <dbReference type="SAM" id="MobiDB-lite"/>
    </source>
</evidence>
<evidence type="ECO:0000313" key="3">
    <source>
        <dbReference type="EMBL" id="KAJ1163711.1"/>
    </source>
</evidence>
<comment type="caution">
    <text evidence="3">The sequence shown here is derived from an EMBL/GenBank/DDBJ whole genome shotgun (WGS) entry which is preliminary data.</text>
</comment>
<feature type="region of interest" description="Disordered" evidence="1">
    <location>
        <begin position="119"/>
        <end position="141"/>
    </location>
</feature>
<dbReference type="AlphaFoldDB" id="A0AAV7SI02"/>
<feature type="compositionally biased region" description="Polar residues" evidence="1">
    <location>
        <begin position="119"/>
        <end position="136"/>
    </location>
</feature>
<evidence type="ECO:0008006" key="5">
    <source>
        <dbReference type="Google" id="ProtNLM"/>
    </source>
</evidence>
<gene>
    <name evidence="3" type="ORF">NDU88_004165</name>
</gene>
<protein>
    <recommendedName>
        <fullName evidence="5">Secreted protein</fullName>
    </recommendedName>
</protein>
<proteinExistence type="predicted"/>
<evidence type="ECO:0000313" key="4">
    <source>
        <dbReference type="Proteomes" id="UP001066276"/>
    </source>
</evidence>
<keyword evidence="4" id="KW-1185">Reference proteome</keyword>
<organism evidence="3 4">
    <name type="scientific">Pleurodeles waltl</name>
    <name type="common">Iberian ribbed newt</name>
    <dbReference type="NCBI Taxonomy" id="8319"/>
    <lineage>
        <taxon>Eukaryota</taxon>
        <taxon>Metazoa</taxon>
        <taxon>Chordata</taxon>
        <taxon>Craniata</taxon>
        <taxon>Vertebrata</taxon>
        <taxon>Euteleostomi</taxon>
        <taxon>Amphibia</taxon>
        <taxon>Batrachia</taxon>
        <taxon>Caudata</taxon>
        <taxon>Salamandroidea</taxon>
        <taxon>Salamandridae</taxon>
        <taxon>Pleurodelinae</taxon>
        <taxon>Pleurodeles</taxon>
    </lineage>
</organism>
<name>A0AAV7SI02_PLEWA</name>
<accession>A0AAV7SI02</accession>
<keyword evidence="2" id="KW-0732">Signal</keyword>
<evidence type="ECO:0000256" key="2">
    <source>
        <dbReference type="SAM" id="SignalP"/>
    </source>
</evidence>